<reference evidence="2 3" key="1">
    <citation type="submission" date="2023-02" db="EMBL/GenBank/DDBJ databases">
        <title>Microbacterium betulae sp. nov., isolated from birch wood.</title>
        <authorList>
            <person name="Pasciak M."/>
            <person name="Pawlik K.J."/>
            <person name="Martynowski D."/>
            <person name="Laczmanski L."/>
            <person name="Ciekot J."/>
            <person name="Szponar B."/>
            <person name="Wojcik-Fatla A."/>
            <person name="Mackiewicz B."/>
            <person name="Farian E."/>
            <person name="Cholewa G."/>
            <person name="Cholewa A."/>
            <person name="Dutkiewicz J."/>
        </authorList>
    </citation>
    <scope>NUCLEOTIDE SEQUENCE [LARGE SCALE GENOMIC DNA]</scope>
    <source>
        <strain evidence="2 3">AB</strain>
    </source>
</reference>
<feature type="region of interest" description="Disordered" evidence="1">
    <location>
        <begin position="204"/>
        <end position="230"/>
    </location>
</feature>
<dbReference type="AlphaFoldDB" id="A0AA97I5Q7"/>
<organism evidence="2 3">
    <name type="scientific">Microbacterium betulae</name>
    <dbReference type="NCBI Taxonomy" id="2981139"/>
    <lineage>
        <taxon>Bacteria</taxon>
        <taxon>Bacillati</taxon>
        <taxon>Actinomycetota</taxon>
        <taxon>Actinomycetes</taxon>
        <taxon>Micrococcales</taxon>
        <taxon>Microbacteriaceae</taxon>
        <taxon>Microbacterium</taxon>
    </lineage>
</organism>
<keyword evidence="3" id="KW-1185">Reference proteome</keyword>
<evidence type="ECO:0000256" key="1">
    <source>
        <dbReference type="SAM" id="MobiDB-lite"/>
    </source>
</evidence>
<feature type="compositionally biased region" description="Polar residues" evidence="1">
    <location>
        <begin position="30"/>
        <end position="40"/>
    </location>
</feature>
<sequence length="243" mass="24945">MGFLDRMKQAARDLVGDGDDPRRASDRTGHGQQAMRSYAQTPPPQTTAFGTIDADGRPTSRSYTTATTPPAPGADTGGRGEDEIAIERYRYLLRTAPPETIEQVHAEAFSRLTDAQRQQVLSDLSSTLPPQERPASADPGDMARAATRAEYLSPGTMERTFGPGRRGPGLGSMIGGSLLGTIAGYVVGSALVSAFMAPAFAGDGGAGDGGSEASGTPADDAGTEAAGDLGLGDVGGDFGGFDF</sequence>
<feature type="region of interest" description="Disordered" evidence="1">
    <location>
        <begin position="1"/>
        <end position="80"/>
    </location>
</feature>
<accession>A0AA97I5Q7</accession>
<feature type="compositionally biased region" description="Basic and acidic residues" evidence="1">
    <location>
        <begin position="1"/>
        <end position="29"/>
    </location>
</feature>
<evidence type="ECO:0000313" key="3">
    <source>
        <dbReference type="Proteomes" id="UP001305498"/>
    </source>
</evidence>
<proteinExistence type="predicted"/>
<evidence type="ECO:0000313" key="2">
    <source>
        <dbReference type="EMBL" id="WOF21765.1"/>
    </source>
</evidence>
<name>A0AA97I5Q7_9MICO</name>
<dbReference type="KEGG" id="mbet:N8K70_10235"/>
<dbReference type="RefSeq" id="WP_317138243.1">
    <property type="nucleotide sequence ID" value="NZ_CP118157.1"/>
</dbReference>
<dbReference type="EMBL" id="CP118157">
    <property type="protein sequence ID" value="WOF21765.1"/>
    <property type="molecule type" value="Genomic_DNA"/>
</dbReference>
<feature type="region of interest" description="Disordered" evidence="1">
    <location>
        <begin position="120"/>
        <end position="140"/>
    </location>
</feature>
<dbReference type="Proteomes" id="UP001305498">
    <property type="component" value="Chromosome"/>
</dbReference>
<feature type="compositionally biased region" description="Polar residues" evidence="1">
    <location>
        <begin position="120"/>
        <end position="129"/>
    </location>
</feature>
<protein>
    <submittedName>
        <fullName evidence="2">Uncharacterized protein</fullName>
    </submittedName>
</protein>
<gene>
    <name evidence="2" type="ORF">N8K70_10235</name>
</gene>